<accession>A0A0C9QUF8</accession>
<keyword evidence="1" id="KW-0677">Repeat</keyword>
<dbReference type="InterPro" id="IPR050511">
    <property type="entry name" value="AMPK_gamma/SDS23_families"/>
</dbReference>
<dbReference type="InterPro" id="IPR000644">
    <property type="entry name" value="CBS_dom"/>
</dbReference>
<dbReference type="InterPro" id="IPR046342">
    <property type="entry name" value="CBS_dom_sf"/>
</dbReference>
<dbReference type="PANTHER" id="PTHR13780:SF128">
    <property type="entry name" value="CBS DOMAIN-CONTAINING PROTEIN"/>
    <property type="match status" value="1"/>
</dbReference>
<evidence type="ECO:0000259" key="5">
    <source>
        <dbReference type="PROSITE" id="PS51371"/>
    </source>
</evidence>
<evidence type="ECO:0000256" key="1">
    <source>
        <dbReference type="ARBA" id="ARBA00022737"/>
    </source>
</evidence>
<dbReference type="AlphaFoldDB" id="A0A0C9QUF8"/>
<sequence>MAVSLQSYEVSDLCLGKPALYWLPITATVGEALKALKELKPSHETELSVWNCTHNNKKITANVGDEQEQDCKCLGKICMVDIICYLSCDESLCDPARALSAPITTLLPRVSTRVRLVDPHLSLLKALDLILDGAQNLIVPIEGPKRLSFKKPSQKIGCAAKISPASHEGKEFCWITQEDVLRFLLGFIGAFSPLPSMTIEDLGIVETEVLMVEYNQPAATALNLIKQAYYTQTAVAVVEQDPLQGPKLIGEISPSTLMCCDETVALALATLSAGDLMAYVDCGGPAESLVEIVKRRMNLKLGLDGEREEGQQRGGSIAGPHGLFPGRENGMTDPWEESSDEEFYDGSPSGPLHNARKWHRSCSFKSNKVVYASRSCRASPLTCKPWNSLVAVMAQALAHRVNYVWVTDEDSNLVGVVTTLSILSVFGNHVQSLD</sequence>
<evidence type="ECO:0000313" key="6">
    <source>
        <dbReference type="EMBL" id="JAG88310.1"/>
    </source>
</evidence>
<evidence type="ECO:0000256" key="2">
    <source>
        <dbReference type="ARBA" id="ARBA00023122"/>
    </source>
</evidence>
<evidence type="ECO:0000256" key="4">
    <source>
        <dbReference type="SAM" id="MobiDB-lite"/>
    </source>
</evidence>
<keyword evidence="2 3" id="KW-0129">CBS domain</keyword>
<evidence type="ECO:0000256" key="3">
    <source>
        <dbReference type="PROSITE-ProRule" id="PRU00703"/>
    </source>
</evidence>
<dbReference type="SUPFAM" id="SSF54631">
    <property type="entry name" value="CBS-domain pair"/>
    <property type="match status" value="1"/>
</dbReference>
<dbReference type="Gene3D" id="3.10.580.10">
    <property type="entry name" value="CBS-domain"/>
    <property type="match status" value="1"/>
</dbReference>
<dbReference type="PANTHER" id="PTHR13780">
    <property type="entry name" value="AMP-ACTIVATED PROTEIN KINASE, GAMMA REGULATORY SUBUNIT"/>
    <property type="match status" value="1"/>
</dbReference>
<organism evidence="6">
    <name type="scientific">Wollemia nobilis</name>
    <dbReference type="NCBI Taxonomy" id="56998"/>
    <lineage>
        <taxon>Eukaryota</taxon>
        <taxon>Viridiplantae</taxon>
        <taxon>Streptophyta</taxon>
        <taxon>Embryophyta</taxon>
        <taxon>Tracheophyta</taxon>
        <taxon>Spermatophyta</taxon>
        <taxon>Pinopsida</taxon>
        <taxon>Pinidae</taxon>
        <taxon>Conifers II</taxon>
        <taxon>Araucariales</taxon>
        <taxon>Araucariaceae</taxon>
        <taxon>Wollemia</taxon>
    </lineage>
</organism>
<name>A0A0C9QUF8_9CONI</name>
<proteinExistence type="predicted"/>
<dbReference type="GO" id="GO:0005737">
    <property type="term" value="C:cytoplasm"/>
    <property type="evidence" value="ECO:0007669"/>
    <property type="project" value="TreeGrafter"/>
</dbReference>
<protein>
    <submittedName>
        <fullName evidence="6">TSA: Wollemia nobilis Ref_Wollemi_Transcript_8820_1905 transcribed RNA sequence</fullName>
    </submittedName>
</protein>
<dbReference type="EMBL" id="GCHU01008767">
    <property type="protein sequence ID" value="JAG88310.1"/>
    <property type="molecule type" value="Transcribed_RNA"/>
</dbReference>
<reference evidence="6" key="1">
    <citation type="submission" date="2015-02" db="EMBL/GenBank/DDBJ databases">
        <title>A transcriptome of Wollemia nobilis - a relic of Gondwana.</title>
        <authorList>
            <person name="Chia J.Y."/>
            <person name="Leong Y.S."/>
            <person name="Abdul Karim S."/>
            <person name="Wan Azmi N."/>
            <person name="Hercus R."/>
            <person name="Croft L."/>
        </authorList>
    </citation>
    <scope>NUCLEOTIDE SEQUENCE</scope>
    <source>
        <strain evidence="6">MaeBrown</strain>
        <tissue evidence="6">Leaf</tissue>
    </source>
</reference>
<dbReference type="PROSITE" id="PS51371">
    <property type="entry name" value="CBS"/>
    <property type="match status" value="1"/>
</dbReference>
<feature type="domain" description="CBS" evidence="5">
    <location>
        <begin position="372"/>
        <end position="434"/>
    </location>
</feature>
<feature type="region of interest" description="Disordered" evidence="4">
    <location>
        <begin position="306"/>
        <end position="327"/>
    </location>
</feature>
<dbReference type="GO" id="GO:0005634">
    <property type="term" value="C:nucleus"/>
    <property type="evidence" value="ECO:0007669"/>
    <property type="project" value="TreeGrafter"/>
</dbReference>